<dbReference type="EMBL" id="CP040899">
    <property type="protein sequence ID" value="QDB78121.1"/>
    <property type="molecule type" value="Genomic_DNA"/>
</dbReference>
<feature type="domain" description="Lsr2 DNA-binding" evidence="4">
    <location>
        <begin position="79"/>
        <end position="113"/>
    </location>
</feature>
<feature type="compositionally biased region" description="Low complexity" evidence="2">
    <location>
        <begin position="70"/>
        <end position="82"/>
    </location>
</feature>
<proteinExistence type="predicted"/>
<dbReference type="InterPro" id="IPR036625">
    <property type="entry name" value="E3-bd_dom_sf"/>
</dbReference>
<evidence type="ECO:0000259" key="3">
    <source>
        <dbReference type="Pfam" id="PF11774"/>
    </source>
</evidence>
<reference evidence="5 6" key="1">
    <citation type="submission" date="2019-05" db="EMBL/GenBank/DDBJ databases">
        <title>Georgenia *** sp. nov., and Georgenia *** sp. nov., isolated from the intestinal contents of plateau pika (Ochotona curzoniae) in the Qinghai-Tibet plateau of China.</title>
        <authorList>
            <person name="Tian Z."/>
        </authorList>
    </citation>
    <scope>NUCLEOTIDE SEQUENCE [LARGE SCALE GENOMIC DNA]</scope>
    <source>
        <strain evidence="5 6">Z294</strain>
    </source>
</reference>
<feature type="compositionally biased region" description="Basic residues" evidence="2">
    <location>
        <begin position="53"/>
        <end position="69"/>
    </location>
</feature>
<dbReference type="Pfam" id="PF23359">
    <property type="entry name" value="Lsr2_DNA-bd"/>
    <property type="match status" value="1"/>
</dbReference>
<dbReference type="InterPro" id="IPR024412">
    <property type="entry name" value="Lsr2_dim_dom"/>
</dbReference>
<dbReference type="Gene3D" id="4.10.320.10">
    <property type="entry name" value="E3-binding domain"/>
    <property type="match status" value="1"/>
</dbReference>
<feature type="domain" description="Lsr2 dimerization" evidence="3">
    <location>
        <begin position="1"/>
        <end position="58"/>
    </location>
</feature>
<name>A0ABX5VIG6_9MICO</name>
<evidence type="ECO:0000313" key="6">
    <source>
        <dbReference type="Proteomes" id="UP000313948"/>
    </source>
</evidence>
<evidence type="ECO:0000259" key="4">
    <source>
        <dbReference type="Pfam" id="PF23359"/>
    </source>
</evidence>
<sequence length="114" mass="12113">MAQKVQVTLIDDVDGAPADETVLFSLDGVSYEIDLTTENAAKLRDALAPWVGHARRAGGRRTPAPRRSGRSSGASRSGSGDAAKIREWARGNGYTVSDRGRIPAEVTEAYAKAN</sequence>
<evidence type="ECO:0000256" key="1">
    <source>
        <dbReference type="ARBA" id="ARBA00023125"/>
    </source>
</evidence>
<dbReference type="Gene3D" id="3.30.60.230">
    <property type="entry name" value="Lsr2, dimerization domain"/>
    <property type="match status" value="1"/>
</dbReference>
<organism evidence="5 6">
    <name type="scientific">Georgenia wutianyii</name>
    <dbReference type="NCBI Taxonomy" id="2585135"/>
    <lineage>
        <taxon>Bacteria</taxon>
        <taxon>Bacillati</taxon>
        <taxon>Actinomycetota</taxon>
        <taxon>Actinomycetes</taxon>
        <taxon>Micrococcales</taxon>
        <taxon>Bogoriellaceae</taxon>
        <taxon>Georgenia</taxon>
    </lineage>
</organism>
<gene>
    <name evidence="5" type="ORF">FE251_01100</name>
</gene>
<dbReference type="InterPro" id="IPR055370">
    <property type="entry name" value="Lsr2_DNA-bd"/>
</dbReference>
<keyword evidence="1" id="KW-0238">DNA-binding</keyword>
<accession>A0ABX5VIG6</accession>
<protein>
    <submittedName>
        <fullName evidence="5">Lsr2 family protein</fullName>
    </submittedName>
</protein>
<dbReference type="Proteomes" id="UP000313948">
    <property type="component" value="Chromosome"/>
</dbReference>
<dbReference type="Pfam" id="PF11774">
    <property type="entry name" value="Lsr2"/>
    <property type="match status" value="1"/>
</dbReference>
<dbReference type="RefSeq" id="WP_139072771.1">
    <property type="nucleotide sequence ID" value="NZ_CP040899.1"/>
</dbReference>
<dbReference type="InterPro" id="IPR042261">
    <property type="entry name" value="Lsr2-like_dimerization"/>
</dbReference>
<feature type="region of interest" description="Disordered" evidence="2">
    <location>
        <begin position="52"/>
        <end position="84"/>
    </location>
</feature>
<keyword evidence="6" id="KW-1185">Reference proteome</keyword>
<evidence type="ECO:0000256" key="2">
    <source>
        <dbReference type="SAM" id="MobiDB-lite"/>
    </source>
</evidence>
<evidence type="ECO:0000313" key="5">
    <source>
        <dbReference type="EMBL" id="QDB78121.1"/>
    </source>
</evidence>